<dbReference type="EMBL" id="BMNA01000002">
    <property type="protein sequence ID" value="GGL93845.1"/>
    <property type="molecule type" value="Genomic_DNA"/>
</dbReference>
<name>A0A917WDY8_9ACTN</name>
<evidence type="ECO:0000259" key="1">
    <source>
        <dbReference type="Pfam" id="PF18859"/>
    </source>
</evidence>
<keyword evidence="3" id="KW-1185">Reference proteome</keyword>
<reference evidence="2" key="2">
    <citation type="submission" date="2020-09" db="EMBL/GenBank/DDBJ databases">
        <authorList>
            <person name="Sun Q."/>
            <person name="Zhou Y."/>
        </authorList>
    </citation>
    <scope>NUCLEOTIDE SEQUENCE</scope>
    <source>
        <strain evidence="2">CGMCC 4.7308</strain>
    </source>
</reference>
<gene>
    <name evidence="2" type="ORF">GCM10011594_12110</name>
</gene>
<dbReference type="Pfam" id="PF18859">
    <property type="entry name" value="acVLRF1"/>
    <property type="match status" value="1"/>
</dbReference>
<dbReference type="InterPro" id="IPR042226">
    <property type="entry name" value="eFR1_2_sf"/>
</dbReference>
<comment type="caution">
    <text evidence="2">The sequence shown here is derived from an EMBL/GenBank/DDBJ whole genome shotgun (WGS) entry which is preliminary data.</text>
</comment>
<dbReference type="NCBIfam" id="NF041024">
    <property type="entry name" value="acVLRF1_NCBI"/>
    <property type="match status" value="1"/>
</dbReference>
<reference evidence="2" key="1">
    <citation type="journal article" date="2014" name="Int. J. Syst. Evol. Microbiol.">
        <title>Complete genome sequence of Corynebacterium casei LMG S-19264T (=DSM 44701T), isolated from a smear-ripened cheese.</title>
        <authorList>
            <consortium name="US DOE Joint Genome Institute (JGI-PGF)"/>
            <person name="Walter F."/>
            <person name="Albersmeier A."/>
            <person name="Kalinowski J."/>
            <person name="Ruckert C."/>
        </authorList>
    </citation>
    <scope>NUCLEOTIDE SEQUENCE</scope>
    <source>
        <strain evidence="2">CGMCC 4.7308</strain>
    </source>
</reference>
<proteinExistence type="predicted"/>
<evidence type="ECO:0000313" key="2">
    <source>
        <dbReference type="EMBL" id="GGL93845.1"/>
    </source>
</evidence>
<accession>A0A917WDY8</accession>
<feature type="domain" description="Actinobacteria/chloroflexi VLRF1 release factor" evidence="1">
    <location>
        <begin position="65"/>
        <end position="192"/>
    </location>
</feature>
<dbReference type="Gene3D" id="3.30.420.60">
    <property type="entry name" value="eRF1 domain 2"/>
    <property type="match status" value="1"/>
</dbReference>
<dbReference type="AlphaFoldDB" id="A0A917WDY8"/>
<dbReference type="SUPFAM" id="SSF53137">
    <property type="entry name" value="Translational machinery components"/>
    <property type="match status" value="1"/>
</dbReference>
<evidence type="ECO:0000313" key="3">
    <source>
        <dbReference type="Proteomes" id="UP000655208"/>
    </source>
</evidence>
<protein>
    <recommendedName>
        <fullName evidence="1">Actinobacteria/chloroflexi VLRF1 release factor domain-containing protein</fullName>
    </recommendedName>
</protein>
<dbReference type="Proteomes" id="UP000655208">
    <property type="component" value="Unassembled WGS sequence"/>
</dbReference>
<organism evidence="2 3">
    <name type="scientific">Nakamurella endophytica</name>
    <dbReference type="NCBI Taxonomy" id="1748367"/>
    <lineage>
        <taxon>Bacteria</taxon>
        <taxon>Bacillati</taxon>
        <taxon>Actinomycetota</taxon>
        <taxon>Actinomycetes</taxon>
        <taxon>Nakamurellales</taxon>
        <taxon>Nakamurellaceae</taxon>
        <taxon>Nakamurella</taxon>
    </lineage>
</organism>
<dbReference type="InterPro" id="IPR040783">
    <property type="entry name" value="VLRF1"/>
</dbReference>
<sequence>MVGWVNRFAGRNDGLAGLSATADAVLLTAVDGTTATLAVPFPPMSTHGREPVEALLHHLADLGVLGILLVRAGAHSVGLARAGVVVSSSTERSYVQGRTAAGGWSQQRYQRRRGNQLTAALDDTVAVAARLLVPRAGELAGLVAGGDASAVDRVLADPRLARLRALPRRFFGDVPEPRRAVLDEVAGRALQVLATVRPPGARPLPEGG</sequence>